<organism evidence="3 4">
    <name type="scientific">Bremia lactucae</name>
    <name type="common">Lettuce downy mildew</name>
    <dbReference type="NCBI Taxonomy" id="4779"/>
    <lineage>
        <taxon>Eukaryota</taxon>
        <taxon>Sar</taxon>
        <taxon>Stramenopiles</taxon>
        <taxon>Oomycota</taxon>
        <taxon>Peronosporomycetes</taxon>
        <taxon>Peronosporales</taxon>
        <taxon>Peronosporaceae</taxon>
        <taxon>Bremia</taxon>
    </lineage>
</organism>
<dbReference type="EMBL" id="SHOA02000002">
    <property type="protein sequence ID" value="TDH69531.1"/>
    <property type="molecule type" value="Genomic_DNA"/>
</dbReference>
<dbReference type="PANTHER" id="PTHR10663:SF388">
    <property type="entry name" value="GOLGI-SPECIFIC BREFELDIN A-RESISTANCE GUANINE NUCLEOTIDE EXCHANGE FACTOR 1"/>
    <property type="match status" value="1"/>
</dbReference>
<dbReference type="InterPro" id="IPR032691">
    <property type="entry name" value="Mon2/Sec7/BIG1-like_HUS"/>
</dbReference>
<dbReference type="KEGG" id="blac:94347705"/>
<dbReference type="GO" id="GO:0005737">
    <property type="term" value="C:cytoplasm"/>
    <property type="evidence" value="ECO:0007669"/>
    <property type="project" value="UniProtKB-ARBA"/>
</dbReference>
<keyword evidence="4" id="KW-1185">Reference proteome</keyword>
<evidence type="ECO:0000313" key="3">
    <source>
        <dbReference type="EMBL" id="TDH69531.1"/>
    </source>
</evidence>
<dbReference type="GeneID" id="94347705"/>
<dbReference type="GO" id="GO:0005085">
    <property type="term" value="F:guanyl-nucleotide exchange factor activity"/>
    <property type="evidence" value="ECO:0007669"/>
    <property type="project" value="InterPro"/>
</dbReference>
<sequence length="1657" mass="188016">MAAVRSMVLSDIQSVLSLARQRHGYLLPSNNSDPSNQESSLTLFQGVSQFRERLLRCNNMIEFSPVHVVTPFLDVLRHEKTGSKITSAALNAVLHILHSWPWEDIQNQNVAVEAVSEIVDVVCHCKFQETNLESDQDVRGVVVHVLYAIVRSPYGVNLSDHSMWQLVESLYSHSRHHHDPHWTQTLRLTASRFLHDTVAFIFSTLLSEQMLVKPLPFAKSVETGFGLPCAVKILGFLCQKLHTTHDTERRNSLKSGMNKWHDVVLSLTLLERMFMACDAALLIRVPSLMLFLQDDLCRALLRYCRLGACVELEILIVSLHLVRLVWTKLRSKLKMQIEALFHGIFYHTLQWCITTMDVNNPDFPHGQDIVVAENHVHCSSTTIIDTACEEFTGVQPSKQQLYDGSIEILHCFTDLLAETTLLPDLYVNYDCDGNRCNLMQSLVELLSQTTQQSHVACFESHDENHFVWAQAIGEISLRGLVNAIAVLHSRTEFERHIADEDLKKEKTQDVLLNHSFECQNFALADELLQKRQRKKWFQQGIQEFNRKPVAGIQHLQDNTFLPTPLDSFSLATFLRSLPEGLNKTAVGAYLGAVGKEVKGFEKTAIHEAETMDFHRDVLTIFVRSFNFKDESIITALRMFLASFRLPGEAQQIDRILNTFSLQVYEQCRERFLMASVDVAYLLSFSLIMLNTDLHNPNIRLEKKMKLEDFIKNNKNYGNEVSKGLDLPDEFLTELYTTISTHEIKTLEDGGKHGQVTRDRWKDLLYQAEKNPRNSCFIVHDSSAVDSTFAHTFNASSEGINKEIKRNTESASTGAPCLVRKASKEQENGMKAACNALRGNQYNRHIFELIQQSLVRAFSSVFQQFVVDSLAKDAARGADFVVGSSYVMHYVPQKSALRLACNGLVLCTAVASHLSLLEPCNALFIRLCKYTGLVSSDIYPLGYHGRHNGMAVYCENTSAPIATAAVLKLVNVYCSSLQSRAWKYFFHLINALREFRVLPSQILYPSEDRALNLMTRDECLEFIDLVDQMKTKIALQVAQSTQEQDDNADETSSFYRGITWLLSALDSNLGGPGSGTMSPTKCLSRELEHPQTSVDFEWNADDLLIEQQCLSTDDSTTTKEGKWIREMLQPYRIEFLLQDVANLPPRALREVIQALQDEILSVLRGLDDQAVRSDRKRSKLLLSQGGSVFLAHLLSQVVATSPSLYTTCENKDYGIRALLNAHYCQLVTYVRPVLLATTPSPSNLTYDKACFLMYKSIHGLFAWVLRAPSDANGYLLITFLTTLMEKSDNDDVLSPFLTPILCGLNRYVASKAPTWVQYTHKEWLLLCHLIQSSVNRSYAASHGFRLLERFVTTQIWTTDGHAMYLRDCFTIMMRFAMKSREPHDAWTVSRPLELLVLMFDSLGRDTMEFRNERLRFLGGMALVSRRLLGPSMDSIVATELKSVAIDGFQHMLRAHAGTTQSFDSIAWLEVLQYGILPLGFDLLHDIHFEEFNQNFRDEKASEKSLFLDFQRHLPWKNNVIRGTRQSDGNKAPRSRRRRPSTVNDPLALYPHVVVVQVLSLVICEEVTNLQTCVAFQSVWEDITDLLMGLLEYTAIEIAPGAIEKAASGEDMIAALERRSVLLAHEEIREHVKGIVRRLAMMQETKSTQGQRSWCSHVF</sequence>
<dbReference type="FunFam" id="1.10.1000.11:FF:000002">
    <property type="entry name" value="Cytohesin 1"/>
    <property type="match status" value="1"/>
</dbReference>
<protein>
    <recommendedName>
        <fullName evidence="2">SEC7 domain-containing protein</fullName>
    </recommendedName>
</protein>
<dbReference type="GO" id="GO:0016192">
    <property type="term" value="P:vesicle-mediated transport"/>
    <property type="evidence" value="ECO:0007669"/>
    <property type="project" value="UniProtKB-ARBA"/>
</dbReference>
<reference evidence="3 4" key="1">
    <citation type="journal article" date="2021" name="Genome Biol.">
        <title>AFLAP: assembly-free linkage analysis pipeline using k-mers from genome sequencing data.</title>
        <authorList>
            <person name="Fletcher K."/>
            <person name="Zhang L."/>
            <person name="Gil J."/>
            <person name="Han R."/>
            <person name="Cavanaugh K."/>
            <person name="Michelmore R."/>
        </authorList>
    </citation>
    <scope>NUCLEOTIDE SEQUENCE [LARGE SCALE GENOMIC DNA]</scope>
    <source>
        <strain evidence="3 4">SF5</strain>
    </source>
</reference>
<dbReference type="Pfam" id="PF01369">
    <property type="entry name" value="Sec7"/>
    <property type="match status" value="1"/>
</dbReference>
<dbReference type="SUPFAM" id="SSF48425">
    <property type="entry name" value="Sec7 domain"/>
    <property type="match status" value="1"/>
</dbReference>
<evidence type="ECO:0000256" key="1">
    <source>
        <dbReference type="SAM" id="MobiDB-lite"/>
    </source>
</evidence>
<dbReference type="PROSITE" id="PS50190">
    <property type="entry name" value="SEC7"/>
    <property type="match status" value="1"/>
</dbReference>
<feature type="region of interest" description="Disordered" evidence="1">
    <location>
        <begin position="1520"/>
        <end position="1541"/>
    </location>
</feature>
<dbReference type="GO" id="GO:0012505">
    <property type="term" value="C:endomembrane system"/>
    <property type="evidence" value="ECO:0007669"/>
    <property type="project" value="UniProtKB-ARBA"/>
</dbReference>
<dbReference type="Proteomes" id="UP000294530">
    <property type="component" value="Unassembled WGS sequence"/>
</dbReference>
<dbReference type="InterPro" id="IPR000904">
    <property type="entry name" value="Sec7_dom"/>
</dbReference>
<accession>A0A976FMY3</accession>
<dbReference type="Gene3D" id="1.10.1000.11">
    <property type="entry name" value="Arf Nucleotide-binding Site Opener,domain 2"/>
    <property type="match status" value="1"/>
</dbReference>
<name>A0A976FMY3_BRELC</name>
<dbReference type="InterPro" id="IPR035999">
    <property type="entry name" value="Sec7_dom_sf"/>
</dbReference>
<feature type="domain" description="SEC7" evidence="2">
    <location>
        <begin position="526"/>
        <end position="741"/>
    </location>
</feature>
<dbReference type="InterPro" id="IPR023394">
    <property type="entry name" value="Sec7_C_sf"/>
</dbReference>
<dbReference type="CDD" id="cd00171">
    <property type="entry name" value="Sec7"/>
    <property type="match status" value="1"/>
</dbReference>
<evidence type="ECO:0000313" key="4">
    <source>
        <dbReference type="Proteomes" id="UP000294530"/>
    </source>
</evidence>
<dbReference type="SMART" id="SM00222">
    <property type="entry name" value="Sec7"/>
    <property type="match status" value="1"/>
</dbReference>
<dbReference type="OrthoDB" id="430364at2759"/>
<comment type="caution">
    <text evidence="3">The sequence shown here is derived from an EMBL/GenBank/DDBJ whole genome shotgun (WGS) entry which is preliminary data.</text>
</comment>
<dbReference type="GO" id="GO:0032012">
    <property type="term" value="P:regulation of ARF protein signal transduction"/>
    <property type="evidence" value="ECO:0007669"/>
    <property type="project" value="InterPro"/>
</dbReference>
<evidence type="ECO:0000259" key="2">
    <source>
        <dbReference type="PROSITE" id="PS50190"/>
    </source>
</evidence>
<dbReference type="PANTHER" id="PTHR10663">
    <property type="entry name" value="GUANYL-NUCLEOTIDE EXCHANGE FACTOR"/>
    <property type="match status" value="1"/>
</dbReference>
<proteinExistence type="predicted"/>
<dbReference type="Gene3D" id="1.10.220.20">
    <property type="match status" value="1"/>
</dbReference>
<dbReference type="RefSeq" id="XP_067819030.1">
    <property type="nucleotide sequence ID" value="XM_067962034.1"/>
</dbReference>
<gene>
    <name evidence="3" type="ORF">CCR75_003943</name>
</gene>
<dbReference type="Pfam" id="PF12783">
    <property type="entry name" value="Sec7-like_HUS"/>
    <property type="match status" value="1"/>
</dbReference>